<sequence length="62" mass="7281">MPLMSLVDLIEMKRNRMFEIAEQYGLTDDKTVKCSQELDQLLNMYRKVVNGTYRDQYSSVTA</sequence>
<dbReference type="PANTHER" id="PTHR41263">
    <property type="entry name" value="ASPARTYL-PHOSPHATE PHOSPHATASE YISI"/>
    <property type="match status" value="1"/>
</dbReference>
<dbReference type="Pfam" id="PF09388">
    <property type="entry name" value="SpoOE-like"/>
    <property type="match status" value="1"/>
</dbReference>
<dbReference type="Gene3D" id="4.10.280.10">
    <property type="entry name" value="Helix-loop-helix DNA-binding domain"/>
    <property type="match status" value="1"/>
</dbReference>
<dbReference type="InterPro" id="IPR018540">
    <property type="entry name" value="Spo0E-like"/>
</dbReference>
<accession>A0A263BYM0</accession>
<name>A0A263BYM0_9BACI</name>
<dbReference type="InterPro" id="IPR036638">
    <property type="entry name" value="HLH_DNA-bd_sf"/>
</dbReference>
<protein>
    <recommendedName>
        <fullName evidence="3">Spo0E family sporulation regulatory protein-aspartic acid phosphatase</fullName>
    </recommendedName>
</protein>
<evidence type="ECO:0008006" key="3">
    <source>
        <dbReference type="Google" id="ProtNLM"/>
    </source>
</evidence>
<dbReference type="Proteomes" id="UP000217083">
    <property type="component" value="Unassembled WGS sequence"/>
</dbReference>
<organism evidence="1 2">
    <name type="scientific">Lottiidibacillus patelloidae</name>
    <dbReference type="NCBI Taxonomy" id="2670334"/>
    <lineage>
        <taxon>Bacteria</taxon>
        <taxon>Bacillati</taxon>
        <taxon>Bacillota</taxon>
        <taxon>Bacilli</taxon>
        <taxon>Bacillales</taxon>
        <taxon>Bacillaceae</taxon>
        <taxon>Lottiidibacillus</taxon>
    </lineage>
</organism>
<dbReference type="PANTHER" id="PTHR41263:SF1">
    <property type="entry name" value="ASPARTYL-PHOSPHATE PHOSPHATASE YISI"/>
    <property type="match status" value="1"/>
</dbReference>
<dbReference type="GO" id="GO:0043937">
    <property type="term" value="P:regulation of sporulation"/>
    <property type="evidence" value="ECO:0007669"/>
    <property type="project" value="InterPro"/>
</dbReference>
<dbReference type="EMBL" id="NPIA01000001">
    <property type="protein sequence ID" value="OZM58672.1"/>
    <property type="molecule type" value="Genomic_DNA"/>
</dbReference>
<gene>
    <name evidence="1" type="ORF">CIB95_03635</name>
</gene>
<dbReference type="SUPFAM" id="SSF140500">
    <property type="entry name" value="BAS1536-like"/>
    <property type="match status" value="1"/>
</dbReference>
<proteinExistence type="predicted"/>
<reference evidence="1 2" key="2">
    <citation type="submission" date="2017-09" db="EMBL/GenBank/DDBJ databases">
        <title>Bacillus patelloidae sp. nov., isolated from the intestinal tract of a marine limpet.</title>
        <authorList>
            <person name="Liu R."/>
            <person name="Dong C."/>
            <person name="Shao Z."/>
        </authorList>
    </citation>
    <scope>NUCLEOTIDE SEQUENCE [LARGE SCALE GENOMIC DNA]</scope>
    <source>
        <strain evidence="1 2">SA5d-4</strain>
    </source>
</reference>
<dbReference type="InterPro" id="IPR053028">
    <property type="entry name" value="Spo0E-like_phosphatase"/>
</dbReference>
<comment type="caution">
    <text evidence="1">The sequence shown here is derived from an EMBL/GenBank/DDBJ whole genome shotgun (WGS) entry which is preliminary data.</text>
</comment>
<dbReference type="InterPro" id="IPR037208">
    <property type="entry name" value="Spo0E-like_sf"/>
</dbReference>
<keyword evidence="2" id="KW-1185">Reference proteome</keyword>
<reference evidence="2" key="1">
    <citation type="submission" date="2017-08" db="EMBL/GenBank/DDBJ databases">
        <authorList>
            <person name="Huang Z."/>
        </authorList>
    </citation>
    <scope>NUCLEOTIDE SEQUENCE [LARGE SCALE GENOMIC DNA]</scope>
    <source>
        <strain evidence="2">SA5d-4</strain>
    </source>
</reference>
<evidence type="ECO:0000313" key="1">
    <source>
        <dbReference type="EMBL" id="OZM58672.1"/>
    </source>
</evidence>
<dbReference type="GO" id="GO:0046983">
    <property type="term" value="F:protein dimerization activity"/>
    <property type="evidence" value="ECO:0007669"/>
    <property type="project" value="InterPro"/>
</dbReference>
<evidence type="ECO:0000313" key="2">
    <source>
        <dbReference type="Proteomes" id="UP000217083"/>
    </source>
</evidence>
<dbReference type="AlphaFoldDB" id="A0A263BYM0"/>
<dbReference type="RefSeq" id="WP_094921927.1">
    <property type="nucleotide sequence ID" value="NZ_NPIA01000001.1"/>
</dbReference>